<feature type="transmembrane region" description="Helical" evidence="1">
    <location>
        <begin position="430"/>
        <end position="454"/>
    </location>
</feature>
<dbReference type="InterPro" id="IPR036514">
    <property type="entry name" value="SGNH_hydro_sf"/>
</dbReference>
<evidence type="ECO:0008006" key="5">
    <source>
        <dbReference type="Google" id="ProtNLM"/>
    </source>
</evidence>
<dbReference type="InterPro" id="IPR001087">
    <property type="entry name" value="GDSL"/>
</dbReference>
<dbReference type="SUPFAM" id="SSF52266">
    <property type="entry name" value="SGNH hydrolase"/>
    <property type="match status" value="1"/>
</dbReference>
<comment type="caution">
    <text evidence="3">The sequence shown here is derived from an EMBL/GenBank/DDBJ whole genome shotgun (WGS) entry which is preliminary data.</text>
</comment>
<evidence type="ECO:0000256" key="2">
    <source>
        <dbReference type="SAM" id="SignalP"/>
    </source>
</evidence>
<accession>A0A8S1HA73</accession>
<dbReference type="PANTHER" id="PTHR21325:SF24">
    <property type="entry name" value="LIPASE_GDSL DOMAIN-CONTAINING PROTEIN"/>
    <property type="match status" value="1"/>
</dbReference>
<dbReference type="Proteomes" id="UP000835052">
    <property type="component" value="Unassembled WGS sequence"/>
</dbReference>
<dbReference type="OrthoDB" id="10265800at2759"/>
<feature type="signal peptide" evidence="2">
    <location>
        <begin position="1"/>
        <end position="18"/>
    </location>
</feature>
<proteinExistence type="predicted"/>
<name>A0A8S1HA73_9PELO</name>
<dbReference type="Gene3D" id="3.40.50.1110">
    <property type="entry name" value="SGNH hydrolase"/>
    <property type="match status" value="1"/>
</dbReference>
<feature type="chain" id="PRO_5035929166" description="Phospholipase B1, membrane-associated" evidence="2">
    <location>
        <begin position="19"/>
        <end position="477"/>
    </location>
</feature>
<keyword evidence="4" id="KW-1185">Reference proteome</keyword>
<keyword evidence="1" id="KW-1133">Transmembrane helix</keyword>
<organism evidence="3 4">
    <name type="scientific">Caenorhabditis auriculariae</name>
    <dbReference type="NCBI Taxonomy" id="2777116"/>
    <lineage>
        <taxon>Eukaryota</taxon>
        <taxon>Metazoa</taxon>
        <taxon>Ecdysozoa</taxon>
        <taxon>Nematoda</taxon>
        <taxon>Chromadorea</taxon>
        <taxon>Rhabditida</taxon>
        <taxon>Rhabditina</taxon>
        <taxon>Rhabditomorpha</taxon>
        <taxon>Rhabditoidea</taxon>
        <taxon>Rhabditidae</taxon>
        <taxon>Peloderinae</taxon>
        <taxon>Caenorhabditis</taxon>
    </lineage>
</organism>
<keyword evidence="2" id="KW-0732">Signal</keyword>
<dbReference type="InterPro" id="IPR038885">
    <property type="entry name" value="PLB1"/>
</dbReference>
<gene>
    <name evidence="3" type="ORF">CAUJ_LOCUS7931</name>
</gene>
<reference evidence="3" key="1">
    <citation type="submission" date="2020-10" db="EMBL/GenBank/DDBJ databases">
        <authorList>
            <person name="Kikuchi T."/>
        </authorList>
    </citation>
    <scope>NUCLEOTIDE SEQUENCE</scope>
    <source>
        <strain evidence="3">NKZ352</strain>
    </source>
</reference>
<dbReference type="GO" id="GO:0006644">
    <property type="term" value="P:phospholipid metabolic process"/>
    <property type="evidence" value="ECO:0007669"/>
    <property type="project" value="TreeGrafter"/>
</dbReference>
<dbReference type="InterPro" id="IPR035547">
    <property type="entry name" value="Phospholipase_B"/>
</dbReference>
<dbReference type="CDD" id="cd01824">
    <property type="entry name" value="Phospholipase_B_like"/>
    <property type="match status" value="1"/>
</dbReference>
<dbReference type="EMBL" id="CAJGYM010000025">
    <property type="protein sequence ID" value="CAD6192012.1"/>
    <property type="molecule type" value="Genomic_DNA"/>
</dbReference>
<dbReference type="Pfam" id="PF00657">
    <property type="entry name" value="Lipase_GDSL"/>
    <property type="match status" value="1"/>
</dbReference>
<evidence type="ECO:0000313" key="4">
    <source>
        <dbReference type="Proteomes" id="UP000835052"/>
    </source>
</evidence>
<evidence type="ECO:0000256" key="1">
    <source>
        <dbReference type="SAM" id="Phobius"/>
    </source>
</evidence>
<evidence type="ECO:0000313" key="3">
    <source>
        <dbReference type="EMBL" id="CAD6192012.1"/>
    </source>
</evidence>
<keyword evidence="1" id="KW-0812">Transmembrane</keyword>
<dbReference type="PANTHER" id="PTHR21325">
    <property type="entry name" value="PHOSPHOLIPASE B, PLB1"/>
    <property type="match status" value="1"/>
</dbReference>
<dbReference type="AlphaFoldDB" id="A0A8S1HA73"/>
<dbReference type="GO" id="GO:0004620">
    <property type="term" value="F:phospholipase activity"/>
    <property type="evidence" value="ECO:0007669"/>
    <property type="project" value="InterPro"/>
</dbReference>
<sequence length="477" mass="53134">MTWLIFFGLLVASRPILAIVGGVPVKIFDPDQLGIVKSLAEFEQWKTLRNSHLEQFEDYPLGWPSFGCERPKRPTARSVHRLTPGDIEIIAALGDSLTVGQAALSTSLSDIGSLFTGINFATGTARSLDHTASLANILQYYNQNLIGGSSKLKNHGNAGIGMNFAKSGATALDLPRQAKELVKYISGIKNNDRKWKFVNVFIGSNDLCSVCLNETLFGSENYGRTLLKSLNILRSGIKRLFVNVMPAFNVDVIRRTHNISDFCQTIHRVACPCLFEMSSAELRAKKQEQFAEMLKIVSSFPNNDDDFAVVVSPALETDKLPTLPDSTLPNTAFLALDCFHFFHVAHDVVAKQIWKGLFEPVGAKSITDFSQLQPALWDCPPPNCPYFATANNTELCKKALYRPPSLPEQRFRLSETRLLVKSPKAQNQTVIPWIILSIVAMIGVTSAFVVTTVFRRRMRDGEMQPLLVRMDIRDHIF</sequence>
<protein>
    <recommendedName>
        <fullName evidence="5">Phospholipase B1, membrane-associated</fullName>
    </recommendedName>
</protein>
<keyword evidence="1" id="KW-0472">Membrane</keyword>